<dbReference type="Pfam" id="PF04872">
    <property type="entry name" value="Pox_L5"/>
    <property type="match status" value="1"/>
</dbReference>
<sequence length="128" mass="13768">MAAPTTPVVHLTPVFVEPTIAHSLLRAETYLAIAVLELVLAIALALVFFRDELGALFRRAPRAPSPLDAYMQASLVCDGDALLIELPEGRVPALALDGRPVAFPGCESLLYRINGPRKVRLVDVLGGR</sequence>
<accession>A0A0F6N1Y2</accession>
<protein>
    <submittedName>
        <fullName evidence="1">Membrane protein</fullName>
    </submittedName>
</protein>
<evidence type="ECO:0000313" key="1">
    <source>
        <dbReference type="EMBL" id="AHZ33748.1"/>
    </source>
</evidence>
<proteinExistence type="predicted"/>
<organismHost>
    <name type="scientific">Homo sapiens</name>
    <name type="common">Human</name>
    <dbReference type="NCBI Taxonomy" id="9606"/>
</organismHost>
<reference evidence="1 2" key="1">
    <citation type="submission" date="2013-06" db="EMBL/GenBank/DDBJ databases">
        <title>Complete genome of orf virus NA1/11 and comparative genomic with other parapoxvirus.</title>
        <authorList>
            <person name="Li W."/>
            <person name="Hao W."/>
            <person name="Ning Z."/>
            <person name="Chi X."/>
            <person name="Tong C."/>
            <person name="Gao F."/>
            <person name="Song D."/>
            <person name="Li M."/>
            <person name="Luo S."/>
        </authorList>
    </citation>
    <scope>NUCLEOTIDE SEQUENCE [LARGE SCALE GENOMIC DNA]</scope>
    <source>
        <strain evidence="1">NA1/11</strain>
    </source>
</reference>
<dbReference type="EMBL" id="KF234407">
    <property type="protein sequence ID" value="AHZ33748.1"/>
    <property type="molecule type" value="Genomic_DNA"/>
</dbReference>
<organismHost>
    <name type="scientific">Capra hircus</name>
    <name type="common">Goat</name>
    <dbReference type="NCBI Taxonomy" id="9925"/>
</organismHost>
<dbReference type="InterPro" id="IPR006956">
    <property type="entry name" value="Poxvirus_L5"/>
</dbReference>
<organism evidence="1 2">
    <name type="scientific">Orf virus</name>
    <name type="common">ORFV</name>
    <dbReference type="NCBI Taxonomy" id="10258"/>
    <lineage>
        <taxon>Viruses</taxon>
        <taxon>Varidnaviria</taxon>
        <taxon>Bamfordvirae</taxon>
        <taxon>Nucleocytoviricota</taxon>
        <taxon>Pokkesviricetes</taxon>
        <taxon>Chitovirales</taxon>
        <taxon>Poxviridae</taxon>
        <taxon>Chordopoxvirinae</taxon>
        <taxon>Parapoxvirus</taxon>
        <taxon>Parapoxvirus orf</taxon>
    </lineage>
</organism>
<name>A0A0F6N1Y2_ORFV</name>
<dbReference type="Proteomes" id="UP000150883">
    <property type="component" value="Segment"/>
</dbReference>
<evidence type="ECO:0000313" key="2">
    <source>
        <dbReference type="Proteomes" id="UP000150883"/>
    </source>
</evidence>
<organismHost>
    <name type="scientific">Ovis aries</name>
    <name type="common">Sheep</name>
    <dbReference type="NCBI Taxonomy" id="9940"/>
</organismHost>